<evidence type="ECO:0000313" key="8">
    <source>
        <dbReference type="Proteomes" id="UP000006695"/>
    </source>
</evidence>
<dbReference type="GO" id="GO:0008999">
    <property type="term" value="F:protein-N-terminal-alanine acetyltransferase activity"/>
    <property type="evidence" value="ECO:0007669"/>
    <property type="project" value="UniProtKB-EC"/>
</dbReference>
<dbReference type="InterPro" id="IPR016181">
    <property type="entry name" value="Acyl_CoA_acyltransferase"/>
</dbReference>
<evidence type="ECO:0000256" key="2">
    <source>
        <dbReference type="ARBA" id="ARBA00022490"/>
    </source>
</evidence>
<dbReference type="PROSITE" id="PS51186">
    <property type="entry name" value="GNAT"/>
    <property type="match status" value="1"/>
</dbReference>
<dbReference type="SUPFAM" id="SSF55729">
    <property type="entry name" value="Acyl-CoA N-acyltransferases (Nat)"/>
    <property type="match status" value="1"/>
</dbReference>
<keyword evidence="8" id="KW-1185">Reference proteome</keyword>
<dbReference type="HOGENOM" id="CLU_013985_23_1_7"/>
<accession>A5G3H2</accession>
<organism evidence="7 8">
    <name type="scientific">Geotalea uraniireducens (strain Rf4)</name>
    <name type="common">Geobacter uraniireducens</name>
    <dbReference type="NCBI Taxonomy" id="351605"/>
    <lineage>
        <taxon>Bacteria</taxon>
        <taxon>Pseudomonadati</taxon>
        <taxon>Thermodesulfobacteriota</taxon>
        <taxon>Desulfuromonadia</taxon>
        <taxon>Geobacterales</taxon>
        <taxon>Geobacteraceae</taxon>
        <taxon>Geotalea</taxon>
    </lineage>
</organism>
<gene>
    <name evidence="7" type="ordered locus">Gura_2152</name>
</gene>
<dbReference type="CDD" id="cd04301">
    <property type="entry name" value="NAT_SF"/>
    <property type="match status" value="1"/>
</dbReference>
<evidence type="ECO:0000256" key="1">
    <source>
        <dbReference type="ARBA" id="ARBA00005395"/>
    </source>
</evidence>
<protein>
    <recommendedName>
        <fullName evidence="5">[Ribosomal protein bS18]-alanine N-acetyltransferase</fullName>
        <ecNumber evidence="5">2.3.1.266</ecNumber>
    </recommendedName>
</protein>
<dbReference type="PANTHER" id="PTHR43420">
    <property type="entry name" value="ACETYLTRANSFERASE"/>
    <property type="match status" value="1"/>
</dbReference>
<evidence type="ECO:0000313" key="7">
    <source>
        <dbReference type="EMBL" id="ABQ26340.1"/>
    </source>
</evidence>
<comment type="subcellular location">
    <subcellularLocation>
        <location evidence="5">Cytoplasm</location>
    </subcellularLocation>
</comment>
<dbReference type="KEGG" id="gur:Gura_2152"/>
<dbReference type="InterPro" id="IPR006464">
    <property type="entry name" value="AcTrfase_RimI/Ard1"/>
</dbReference>
<dbReference type="InterPro" id="IPR050680">
    <property type="entry name" value="YpeA/RimI_acetyltransf"/>
</dbReference>
<dbReference type="NCBIfam" id="TIGR01575">
    <property type="entry name" value="rimI"/>
    <property type="match status" value="1"/>
</dbReference>
<keyword evidence="4" id="KW-0012">Acyltransferase</keyword>
<name>A5G3H2_GEOUR</name>
<dbReference type="Pfam" id="PF00583">
    <property type="entry name" value="Acetyltransf_1"/>
    <property type="match status" value="1"/>
</dbReference>
<dbReference type="AlphaFoldDB" id="A5G3H2"/>
<dbReference type="OrthoDB" id="529907at2"/>
<evidence type="ECO:0000256" key="5">
    <source>
        <dbReference type="RuleBase" id="RU363094"/>
    </source>
</evidence>
<dbReference type="GO" id="GO:0005737">
    <property type="term" value="C:cytoplasm"/>
    <property type="evidence" value="ECO:0007669"/>
    <property type="project" value="UniProtKB-SubCell"/>
</dbReference>
<evidence type="ECO:0000259" key="6">
    <source>
        <dbReference type="PROSITE" id="PS51186"/>
    </source>
</evidence>
<dbReference type="STRING" id="351605.Gura_2152"/>
<dbReference type="EC" id="2.3.1.266" evidence="5"/>
<dbReference type="InterPro" id="IPR000182">
    <property type="entry name" value="GNAT_dom"/>
</dbReference>
<dbReference type="Gene3D" id="3.40.630.30">
    <property type="match status" value="1"/>
</dbReference>
<keyword evidence="2 5" id="KW-0963">Cytoplasm</keyword>
<comment type="similarity">
    <text evidence="1 5">Belongs to the acetyltransferase family. RimI subfamily.</text>
</comment>
<evidence type="ECO:0000256" key="4">
    <source>
        <dbReference type="ARBA" id="ARBA00023315"/>
    </source>
</evidence>
<evidence type="ECO:0000256" key="3">
    <source>
        <dbReference type="ARBA" id="ARBA00022679"/>
    </source>
</evidence>
<reference evidence="7 8" key="1">
    <citation type="submission" date="2007-05" db="EMBL/GenBank/DDBJ databases">
        <title>Complete sequence of Geobacter uraniireducens Rf4.</title>
        <authorList>
            <consortium name="US DOE Joint Genome Institute"/>
            <person name="Copeland A."/>
            <person name="Lucas S."/>
            <person name="Lapidus A."/>
            <person name="Barry K."/>
            <person name="Detter J.C."/>
            <person name="Glavina del Rio T."/>
            <person name="Hammon N."/>
            <person name="Israni S."/>
            <person name="Dalin E."/>
            <person name="Tice H."/>
            <person name="Pitluck S."/>
            <person name="Chertkov O."/>
            <person name="Brettin T."/>
            <person name="Bruce D."/>
            <person name="Han C."/>
            <person name="Schmutz J."/>
            <person name="Larimer F."/>
            <person name="Land M."/>
            <person name="Hauser L."/>
            <person name="Kyrpides N."/>
            <person name="Mikhailova N."/>
            <person name="Shelobolina E."/>
            <person name="Aklujkar M."/>
            <person name="Lovley D."/>
            <person name="Richardson P."/>
        </authorList>
    </citation>
    <scope>NUCLEOTIDE SEQUENCE [LARGE SCALE GENOMIC DNA]</scope>
    <source>
        <strain evidence="7 8">Rf4</strain>
    </source>
</reference>
<dbReference type="Proteomes" id="UP000006695">
    <property type="component" value="Chromosome"/>
</dbReference>
<dbReference type="PANTHER" id="PTHR43420:SF12">
    <property type="entry name" value="N-ACETYLTRANSFERASE DOMAIN-CONTAINING PROTEIN"/>
    <property type="match status" value="1"/>
</dbReference>
<proteinExistence type="inferred from homology"/>
<feature type="domain" description="N-acetyltransferase" evidence="6">
    <location>
        <begin position="8"/>
        <end position="152"/>
    </location>
</feature>
<dbReference type="EMBL" id="CP000698">
    <property type="protein sequence ID" value="ABQ26340.1"/>
    <property type="molecule type" value="Genomic_DNA"/>
</dbReference>
<sequence length="153" mass="17512">MENRLEEITICPMTETDLDEVLIIETESFPRPWARNHFLDELNSPHAFPLVAFGPKNRVIGYICPMLVIDEGHILDVAVDKAFRGKGVGRMLVERVLLDCREKGAEFVSLEVRLSNFSAIHLYESLGFVETGRRKAYYENGDDALLMEYIFES</sequence>
<dbReference type="RefSeq" id="WP_011939041.1">
    <property type="nucleotide sequence ID" value="NC_009483.1"/>
</dbReference>
<comment type="function">
    <text evidence="5">Acetylates the N-terminal alanine of ribosomal protein bS18.</text>
</comment>
<keyword evidence="3 7" id="KW-0808">Transferase</keyword>
<comment type="catalytic activity">
    <reaction evidence="5">
        <text>N-terminal L-alanyl-[ribosomal protein bS18] + acetyl-CoA = N-terminal N(alpha)-acetyl-L-alanyl-[ribosomal protein bS18] + CoA + H(+)</text>
        <dbReference type="Rhea" id="RHEA:43756"/>
        <dbReference type="Rhea" id="RHEA-COMP:10676"/>
        <dbReference type="Rhea" id="RHEA-COMP:10677"/>
        <dbReference type="ChEBI" id="CHEBI:15378"/>
        <dbReference type="ChEBI" id="CHEBI:57287"/>
        <dbReference type="ChEBI" id="CHEBI:57288"/>
        <dbReference type="ChEBI" id="CHEBI:64718"/>
        <dbReference type="ChEBI" id="CHEBI:83683"/>
        <dbReference type="EC" id="2.3.1.266"/>
    </reaction>
</comment>